<dbReference type="RefSeq" id="WP_203895399.1">
    <property type="nucleotide sequence ID" value="NZ_BOOH01000067.1"/>
</dbReference>
<evidence type="ECO:0000259" key="12">
    <source>
        <dbReference type="Pfam" id="PF10099"/>
    </source>
</evidence>
<evidence type="ECO:0000256" key="5">
    <source>
        <dbReference type="ARBA" id="ARBA00022989"/>
    </source>
</evidence>
<keyword evidence="7 11" id="KW-0472">Membrane</keyword>
<dbReference type="PANTHER" id="PTHR37461">
    <property type="entry name" value="ANTI-SIGMA-K FACTOR RSKA"/>
    <property type="match status" value="1"/>
</dbReference>
<accession>A0A8J3RTR8</accession>
<dbReference type="PANTHER" id="PTHR37461:SF1">
    <property type="entry name" value="ANTI-SIGMA-K FACTOR RSKA"/>
    <property type="match status" value="1"/>
</dbReference>
<evidence type="ECO:0000256" key="11">
    <source>
        <dbReference type="SAM" id="Phobius"/>
    </source>
</evidence>
<name>A0A8J3RTR8_9ACTN</name>
<reference evidence="14 15" key="1">
    <citation type="submission" date="2021-01" db="EMBL/GenBank/DDBJ databases">
        <title>Whole genome shotgun sequence of Planobispora longispora NBRC 13918.</title>
        <authorList>
            <person name="Komaki H."/>
            <person name="Tamura T."/>
        </authorList>
    </citation>
    <scope>NUCLEOTIDE SEQUENCE [LARGE SCALE GENOMIC DNA]</scope>
    <source>
        <strain evidence="14 15">NBRC 13918</strain>
    </source>
</reference>
<protein>
    <recommendedName>
        <fullName evidence="10">Regulator of SigK</fullName>
    </recommendedName>
    <alternativeName>
        <fullName evidence="9">Sigma-K anti-sigma factor RskA</fullName>
    </alternativeName>
</protein>
<gene>
    <name evidence="14" type="ORF">Plo01_74220</name>
</gene>
<feature type="transmembrane region" description="Helical" evidence="11">
    <location>
        <begin position="104"/>
        <end position="124"/>
    </location>
</feature>
<dbReference type="Gene3D" id="1.10.10.1320">
    <property type="entry name" value="Anti-sigma factor, zinc-finger domain"/>
    <property type="match status" value="1"/>
</dbReference>
<evidence type="ECO:0000313" key="14">
    <source>
        <dbReference type="EMBL" id="GIH80993.1"/>
    </source>
</evidence>
<evidence type="ECO:0000259" key="13">
    <source>
        <dbReference type="Pfam" id="PF13490"/>
    </source>
</evidence>
<keyword evidence="6" id="KW-0805">Transcription regulation</keyword>
<organism evidence="14 15">
    <name type="scientific">Planobispora longispora</name>
    <dbReference type="NCBI Taxonomy" id="28887"/>
    <lineage>
        <taxon>Bacteria</taxon>
        <taxon>Bacillati</taxon>
        <taxon>Actinomycetota</taxon>
        <taxon>Actinomycetes</taxon>
        <taxon>Streptosporangiales</taxon>
        <taxon>Streptosporangiaceae</taxon>
        <taxon>Planobispora</taxon>
    </lineage>
</organism>
<dbReference type="InterPro" id="IPR051474">
    <property type="entry name" value="Anti-sigma-K/W_factor"/>
</dbReference>
<proteinExistence type="predicted"/>
<evidence type="ECO:0000313" key="15">
    <source>
        <dbReference type="Proteomes" id="UP000616724"/>
    </source>
</evidence>
<feature type="domain" description="Putative zinc-finger" evidence="13">
    <location>
        <begin position="23"/>
        <end position="42"/>
    </location>
</feature>
<dbReference type="Pfam" id="PF10099">
    <property type="entry name" value="RskA_C"/>
    <property type="match status" value="1"/>
</dbReference>
<sequence>MRTRSGGFDPHTLAGAYVLDAVDDELERRRFERHLDGCPECAQEVVTLTETAARLGRAVAAEPPPGLRERVMAEIDQVRQLPPAVPAPGGGRFRPRVSGWRPRLSAVIVAAATAAVAVLGLTTVQARQELEEARHAERRIAAVLTAADARTFTAPAVEGGRGRVVVSRSQGRMVFWASGLADLPDDRVYQLWQLAPGKISSAGLLSPDATGATLPVISVTGEGVAQVGVTVEPAGGSAQPTTTPLLLVDLPAA</sequence>
<feature type="domain" description="Anti-sigma K factor RskA C-terminal" evidence="12">
    <location>
        <begin position="108"/>
        <end position="244"/>
    </location>
</feature>
<keyword evidence="4 11" id="KW-0812">Transmembrane</keyword>
<evidence type="ECO:0000256" key="2">
    <source>
        <dbReference type="ARBA" id="ARBA00004236"/>
    </source>
</evidence>
<dbReference type="InterPro" id="IPR018764">
    <property type="entry name" value="RskA_C"/>
</dbReference>
<dbReference type="GO" id="GO:0006417">
    <property type="term" value="P:regulation of translation"/>
    <property type="evidence" value="ECO:0007669"/>
    <property type="project" value="TreeGrafter"/>
</dbReference>
<dbReference type="Pfam" id="PF13490">
    <property type="entry name" value="zf-HC2"/>
    <property type="match status" value="1"/>
</dbReference>
<dbReference type="InterPro" id="IPR027383">
    <property type="entry name" value="Znf_put"/>
</dbReference>
<comment type="subcellular location">
    <subcellularLocation>
        <location evidence="2">Cell membrane</location>
    </subcellularLocation>
    <subcellularLocation>
        <location evidence="1">Membrane</location>
        <topology evidence="1">Single-pass membrane protein</topology>
    </subcellularLocation>
</comment>
<dbReference type="InterPro" id="IPR041916">
    <property type="entry name" value="Anti_sigma_zinc_sf"/>
</dbReference>
<dbReference type="Proteomes" id="UP000616724">
    <property type="component" value="Unassembled WGS sequence"/>
</dbReference>
<dbReference type="GO" id="GO:0005886">
    <property type="term" value="C:plasma membrane"/>
    <property type="evidence" value="ECO:0007669"/>
    <property type="project" value="UniProtKB-SubCell"/>
</dbReference>
<evidence type="ECO:0000256" key="1">
    <source>
        <dbReference type="ARBA" id="ARBA00004167"/>
    </source>
</evidence>
<dbReference type="GO" id="GO:0016989">
    <property type="term" value="F:sigma factor antagonist activity"/>
    <property type="evidence" value="ECO:0007669"/>
    <property type="project" value="TreeGrafter"/>
</dbReference>
<evidence type="ECO:0000256" key="7">
    <source>
        <dbReference type="ARBA" id="ARBA00023136"/>
    </source>
</evidence>
<keyword evidence="5 11" id="KW-1133">Transmembrane helix</keyword>
<keyword evidence="15" id="KW-1185">Reference proteome</keyword>
<dbReference type="AlphaFoldDB" id="A0A8J3RTR8"/>
<evidence type="ECO:0000256" key="9">
    <source>
        <dbReference type="ARBA" id="ARBA00029829"/>
    </source>
</evidence>
<evidence type="ECO:0000256" key="10">
    <source>
        <dbReference type="ARBA" id="ARBA00030803"/>
    </source>
</evidence>
<comment type="caution">
    <text evidence="14">The sequence shown here is derived from an EMBL/GenBank/DDBJ whole genome shotgun (WGS) entry which is preliminary data.</text>
</comment>
<keyword evidence="8" id="KW-0804">Transcription</keyword>
<evidence type="ECO:0000256" key="8">
    <source>
        <dbReference type="ARBA" id="ARBA00023163"/>
    </source>
</evidence>
<dbReference type="EMBL" id="BOOH01000067">
    <property type="protein sequence ID" value="GIH80993.1"/>
    <property type="molecule type" value="Genomic_DNA"/>
</dbReference>
<keyword evidence="3" id="KW-1003">Cell membrane</keyword>
<evidence type="ECO:0000256" key="4">
    <source>
        <dbReference type="ARBA" id="ARBA00022692"/>
    </source>
</evidence>
<evidence type="ECO:0000256" key="6">
    <source>
        <dbReference type="ARBA" id="ARBA00023015"/>
    </source>
</evidence>
<evidence type="ECO:0000256" key="3">
    <source>
        <dbReference type="ARBA" id="ARBA00022475"/>
    </source>
</evidence>